<dbReference type="EMBL" id="LSMT01001654">
    <property type="protein sequence ID" value="PFX12016.1"/>
    <property type="molecule type" value="Genomic_DNA"/>
</dbReference>
<protein>
    <recommendedName>
        <fullName evidence="3">Major capsid protein</fullName>
    </recommendedName>
</protein>
<organism evidence="1 2">
    <name type="scientific">Stylophora pistillata</name>
    <name type="common">Smooth cauliflower coral</name>
    <dbReference type="NCBI Taxonomy" id="50429"/>
    <lineage>
        <taxon>Eukaryota</taxon>
        <taxon>Metazoa</taxon>
        <taxon>Cnidaria</taxon>
        <taxon>Anthozoa</taxon>
        <taxon>Hexacorallia</taxon>
        <taxon>Scleractinia</taxon>
        <taxon>Astrocoeniina</taxon>
        <taxon>Pocilloporidae</taxon>
        <taxon>Stylophora</taxon>
    </lineage>
</organism>
<keyword evidence="2" id="KW-1185">Reference proteome</keyword>
<evidence type="ECO:0008006" key="3">
    <source>
        <dbReference type="Google" id="ProtNLM"/>
    </source>
</evidence>
<dbReference type="Proteomes" id="UP000225706">
    <property type="component" value="Unassembled WGS sequence"/>
</dbReference>
<accession>A0A2B4R4D6</accession>
<reference evidence="2" key="1">
    <citation type="journal article" date="2017" name="bioRxiv">
        <title>Comparative analysis of the genomes of Stylophora pistillata and Acropora digitifera provides evidence for extensive differences between species of corals.</title>
        <authorList>
            <person name="Voolstra C.R."/>
            <person name="Li Y."/>
            <person name="Liew Y.J."/>
            <person name="Baumgarten S."/>
            <person name="Zoccola D."/>
            <person name="Flot J.-F."/>
            <person name="Tambutte S."/>
            <person name="Allemand D."/>
            <person name="Aranda M."/>
        </authorList>
    </citation>
    <scope>NUCLEOTIDE SEQUENCE [LARGE SCALE GENOMIC DNA]</scope>
</reference>
<name>A0A2B4R4D6_STYPI</name>
<evidence type="ECO:0000313" key="2">
    <source>
        <dbReference type="Proteomes" id="UP000225706"/>
    </source>
</evidence>
<gene>
    <name evidence="1" type="ORF">AWC38_SpisGene24094</name>
</gene>
<proteinExistence type="predicted"/>
<dbReference type="AlphaFoldDB" id="A0A2B4R4D6"/>
<comment type="caution">
    <text evidence="1">The sequence shown here is derived from an EMBL/GenBank/DDBJ whole genome shotgun (WGS) entry which is preliminary data.</text>
</comment>
<sequence length="620" mass="70793">MDLKLFTKDLKEGLEVEHAMKKLKGRLQDMNDQKQGLTIEREQIFKPIVDEVRQVKETIDENQNKVIQKLAENQNALSTDLSFLKELDSFESPPESPLLLEAPPKPKTKIPDPEIGFNQADINIIKSIGFPSLKYVYQKMLEGDFNLDRLQTDVYDKAKRMNHVKAGLSKDKVKNKNKIESLEGEVTVLKKYVERINLHAKENNAAQKKTGYKFTVDSTTDATTVIDWYNTYFEMDFKLTKMDNTTYGTADAAAIINGGFSMIKDIKVDFDGASVLDLPDANHAINIKNRTEYTREYTRDMGPILFHYPDTDTGAVMQKYTTLALDGNAQNIAPTDNTNYNEGFTARKTLLAAGTENNIRIPLNRFGFFKSLEEQIAPNGKVIFNITLEDDANVLFRPNAAAEGRFIATKFVLWIPKMELINEGKKALVANYFRPHTWPYQRESVFTSLPLRRRRGTLKITNTTSKPRHVFIWVLNATKLSDEEQNMFVFNTFNTTNARTFTKAQLRLTNGGFYPKQQLDPTTQLNRAYCYLAEYMKFVNDYLSGPTIDIKQFQNLYGILYFDLSYQDPGLLPATTGLEFHFALNNALHAEYHICALVLNEEDITVDVVKEKAIIRSNKA</sequence>
<evidence type="ECO:0000313" key="1">
    <source>
        <dbReference type="EMBL" id="PFX12016.1"/>
    </source>
</evidence>